<dbReference type="GO" id="GO:0055085">
    <property type="term" value="P:transmembrane transport"/>
    <property type="evidence" value="ECO:0007669"/>
    <property type="project" value="InterPro"/>
</dbReference>
<evidence type="ECO:0000256" key="2">
    <source>
        <dbReference type="ARBA" id="ARBA00022448"/>
    </source>
</evidence>
<dbReference type="GO" id="GO:0016020">
    <property type="term" value="C:membrane"/>
    <property type="evidence" value="ECO:0007669"/>
    <property type="project" value="UniProtKB-SubCell"/>
</dbReference>
<dbReference type="Proteomes" id="UP000597444">
    <property type="component" value="Unassembled WGS sequence"/>
</dbReference>
<evidence type="ECO:0000256" key="6">
    <source>
        <dbReference type="ARBA" id="ARBA00023136"/>
    </source>
</evidence>
<feature type="transmembrane region" description="Helical" evidence="7">
    <location>
        <begin position="231"/>
        <end position="260"/>
    </location>
</feature>
<proteinExistence type="predicted"/>
<keyword evidence="3" id="KW-1003">Cell membrane</keyword>
<feature type="transmembrane region" description="Helical" evidence="7">
    <location>
        <begin position="60"/>
        <end position="82"/>
    </location>
</feature>
<evidence type="ECO:0000313" key="8">
    <source>
        <dbReference type="EMBL" id="GHP00904.1"/>
    </source>
</evidence>
<dbReference type="RefSeq" id="WP_220211475.1">
    <property type="nucleotide sequence ID" value="NZ_BNJK01000003.1"/>
</dbReference>
<keyword evidence="5 7" id="KW-1133">Transmembrane helix</keyword>
<dbReference type="InterPro" id="IPR004776">
    <property type="entry name" value="Mem_transp_PIN-like"/>
</dbReference>
<dbReference type="PANTHER" id="PTHR36838">
    <property type="entry name" value="AUXIN EFFLUX CARRIER FAMILY PROTEIN"/>
    <property type="match status" value="1"/>
</dbReference>
<dbReference type="AlphaFoldDB" id="A0A8J3IYM3"/>
<feature type="transmembrane region" description="Helical" evidence="7">
    <location>
        <begin position="280"/>
        <end position="301"/>
    </location>
</feature>
<feature type="transmembrane region" description="Helical" evidence="7">
    <location>
        <begin position="94"/>
        <end position="114"/>
    </location>
</feature>
<name>A0A8J3IYM3_9CHLR</name>
<evidence type="ECO:0000313" key="9">
    <source>
        <dbReference type="Proteomes" id="UP000597444"/>
    </source>
</evidence>
<dbReference type="EMBL" id="BNJK01000003">
    <property type="protein sequence ID" value="GHP00904.1"/>
    <property type="molecule type" value="Genomic_DNA"/>
</dbReference>
<dbReference type="Pfam" id="PF03547">
    <property type="entry name" value="Mem_trans"/>
    <property type="match status" value="1"/>
</dbReference>
<keyword evidence="4 7" id="KW-0812">Transmembrane</keyword>
<keyword evidence="2" id="KW-0813">Transport</keyword>
<evidence type="ECO:0000256" key="5">
    <source>
        <dbReference type="ARBA" id="ARBA00022989"/>
    </source>
</evidence>
<protein>
    <submittedName>
        <fullName evidence="8">Transporter</fullName>
    </submittedName>
</protein>
<feature type="transmembrane region" description="Helical" evidence="7">
    <location>
        <begin position="6"/>
        <end position="21"/>
    </location>
</feature>
<sequence length="303" mass="32783">MTAFEKTLPILLIFFVGLALKRMKILKREHAPLLSQIILKVALPATIVNSLAGMDLSPHLFLLPVSGLMIVTILLGIAYFVLAPALGLQGRTRGAFLMAFPSLELGSIGYAYMLAFYGGSDGVGQIALLDVGNSFFFFTVVASLARYFGHSTEQFRLHDGFLNFLKNPVSWAYALGLGLNLLHIHNEMFSTLFAALAQALLLLIMLLIAVEFELRLSSFTLPLLAMYFKAALGVIVGLLVSLLFGFTGMTRVAVVLGASLPSSLMTVAFARENELDTPFLASQLSLALPTAIGFSSVLMALMR</sequence>
<dbReference type="PANTHER" id="PTHR36838:SF3">
    <property type="entry name" value="TRANSPORTER AUXIN EFFLUX CARRIER EC FAMILY"/>
    <property type="match status" value="1"/>
</dbReference>
<evidence type="ECO:0000256" key="3">
    <source>
        <dbReference type="ARBA" id="ARBA00022475"/>
    </source>
</evidence>
<comment type="caution">
    <text evidence="8">The sequence shown here is derived from an EMBL/GenBank/DDBJ whole genome shotgun (WGS) entry which is preliminary data.</text>
</comment>
<reference evidence="8" key="1">
    <citation type="submission" date="2020-10" db="EMBL/GenBank/DDBJ databases">
        <title>Taxonomic study of unclassified bacteria belonging to the class Ktedonobacteria.</title>
        <authorList>
            <person name="Yabe S."/>
            <person name="Wang C.M."/>
            <person name="Zheng Y."/>
            <person name="Sakai Y."/>
            <person name="Cavaletti L."/>
            <person name="Monciardini P."/>
            <person name="Donadio S."/>
        </authorList>
    </citation>
    <scope>NUCLEOTIDE SEQUENCE</scope>
    <source>
        <strain evidence="8">ID150040</strain>
    </source>
</reference>
<keyword evidence="9" id="KW-1185">Reference proteome</keyword>
<keyword evidence="6 7" id="KW-0472">Membrane</keyword>
<evidence type="ECO:0000256" key="7">
    <source>
        <dbReference type="SAM" id="Phobius"/>
    </source>
</evidence>
<feature type="transmembrane region" description="Helical" evidence="7">
    <location>
        <begin position="126"/>
        <end position="149"/>
    </location>
</feature>
<gene>
    <name evidence="8" type="ORF">KSF_109510</name>
</gene>
<organism evidence="8 9">
    <name type="scientific">Reticulibacter mediterranei</name>
    <dbReference type="NCBI Taxonomy" id="2778369"/>
    <lineage>
        <taxon>Bacteria</taxon>
        <taxon>Bacillati</taxon>
        <taxon>Chloroflexota</taxon>
        <taxon>Ktedonobacteria</taxon>
        <taxon>Ktedonobacterales</taxon>
        <taxon>Reticulibacteraceae</taxon>
        <taxon>Reticulibacter</taxon>
    </lineage>
</organism>
<accession>A0A8J3IYM3</accession>
<evidence type="ECO:0000256" key="4">
    <source>
        <dbReference type="ARBA" id="ARBA00022692"/>
    </source>
</evidence>
<evidence type="ECO:0000256" key="1">
    <source>
        <dbReference type="ARBA" id="ARBA00004141"/>
    </source>
</evidence>
<comment type="subcellular location">
    <subcellularLocation>
        <location evidence="1">Membrane</location>
        <topology evidence="1">Multi-pass membrane protein</topology>
    </subcellularLocation>
</comment>
<feature type="transmembrane region" description="Helical" evidence="7">
    <location>
        <begin position="188"/>
        <end position="210"/>
    </location>
</feature>